<evidence type="ECO:0000313" key="3">
    <source>
        <dbReference type="Proteomes" id="UP000248887"/>
    </source>
</evidence>
<dbReference type="Pfam" id="PF09356">
    <property type="entry name" value="Phage_BR0599"/>
    <property type="match status" value="1"/>
</dbReference>
<feature type="domain" description="Bacteriophage phiJL001 Gp84 C-terminal" evidence="1">
    <location>
        <begin position="195"/>
        <end position="276"/>
    </location>
</feature>
<dbReference type="AlphaFoldDB" id="A0A2W5QTL6"/>
<comment type="caution">
    <text evidence="2">The sequence shown here is derived from an EMBL/GenBank/DDBJ whole genome shotgun (WGS) entry which is preliminary data.</text>
</comment>
<dbReference type="EMBL" id="QFQD01000063">
    <property type="protein sequence ID" value="PZQ80498.1"/>
    <property type="molecule type" value="Genomic_DNA"/>
</dbReference>
<evidence type="ECO:0000259" key="1">
    <source>
        <dbReference type="Pfam" id="PF09356"/>
    </source>
</evidence>
<accession>A0A2W5QTL6</accession>
<dbReference type="Pfam" id="PF09931">
    <property type="entry name" value="Phage_phiJL001_Gp84_N"/>
    <property type="match status" value="1"/>
</dbReference>
<sequence>MRQIPEGLAGALASGVTTLARCWRLTRRDGVVIGLTEHDDDLFVDGTSFRAASGVAGSEEASALGFAVGGGEMSAALSSDLVDEADLAAGLYDGAAVELLLVDWAAPAHFIRLRQGTIGEVRREGGAFTAELRGLSSQLNMVRGRLFAAGCDADFGDARCAIARDAPAYRGDGTVAGVEGASLFRAAGLEGFAEGWFTQGRLAFTSGANAGFACEVKSHGIAGGARLELWQRPPEPLGAGDAFTVTAGCDKRFETCRDRFANALNFRGFPHMPGNDALLRVAVPGGQ</sequence>
<dbReference type="InterPro" id="IPR011928">
    <property type="entry name" value="Phage_phiJL001_Gp84"/>
</dbReference>
<organism evidence="2 3">
    <name type="scientific">Ancylobacter novellus</name>
    <name type="common">Thiobacillus novellus</name>
    <dbReference type="NCBI Taxonomy" id="921"/>
    <lineage>
        <taxon>Bacteria</taxon>
        <taxon>Pseudomonadati</taxon>
        <taxon>Pseudomonadota</taxon>
        <taxon>Alphaproteobacteria</taxon>
        <taxon>Hyphomicrobiales</taxon>
        <taxon>Xanthobacteraceae</taxon>
        <taxon>Ancylobacter</taxon>
    </lineage>
</organism>
<name>A0A2W5QTL6_ANCNO</name>
<dbReference type="Proteomes" id="UP000248887">
    <property type="component" value="Unassembled WGS sequence"/>
</dbReference>
<evidence type="ECO:0000313" key="2">
    <source>
        <dbReference type="EMBL" id="PZQ80498.1"/>
    </source>
</evidence>
<gene>
    <name evidence="2" type="ORF">DI549_16880</name>
</gene>
<protein>
    <submittedName>
        <fullName evidence="2">Beta tubulin</fullName>
    </submittedName>
</protein>
<proteinExistence type="predicted"/>
<dbReference type="InterPro" id="IPR018964">
    <property type="entry name" value="Phage_phiJL001_Gp84_C"/>
</dbReference>
<reference evidence="2 3" key="1">
    <citation type="submission" date="2017-08" db="EMBL/GenBank/DDBJ databases">
        <title>Infants hospitalized years apart are colonized by the same room-sourced microbial strains.</title>
        <authorList>
            <person name="Brooks B."/>
            <person name="Olm M.R."/>
            <person name="Firek B.A."/>
            <person name="Baker R."/>
            <person name="Thomas B.C."/>
            <person name="Morowitz M.J."/>
            <person name="Banfield J.F."/>
        </authorList>
    </citation>
    <scope>NUCLEOTIDE SEQUENCE [LARGE SCALE GENOMIC DNA]</scope>
    <source>
        <strain evidence="2">S2_005_001_R2_27</strain>
    </source>
</reference>
<dbReference type="NCBIfam" id="TIGR02218">
    <property type="entry name" value="phg_TIGR02218"/>
    <property type="match status" value="1"/>
</dbReference>